<organism evidence="1 2">
    <name type="scientific">Cymbomonas tetramitiformis</name>
    <dbReference type="NCBI Taxonomy" id="36881"/>
    <lineage>
        <taxon>Eukaryota</taxon>
        <taxon>Viridiplantae</taxon>
        <taxon>Chlorophyta</taxon>
        <taxon>Pyramimonadophyceae</taxon>
        <taxon>Pyramimonadales</taxon>
        <taxon>Pyramimonadaceae</taxon>
        <taxon>Cymbomonas</taxon>
    </lineage>
</organism>
<evidence type="ECO:0008006" key="3">
    <source>
        <dbReference type="Google" id="ProtNLM"/>
    </source>
</evidence>
<dbReference type="EMBL" id="LGRX02034881">
    <property type="protein sequence ID" value="KAK3236730.1"/>
    <property type="molecule type" value="Genomic_DNA"/>
</dbReference>
<comment type="caution">
    <text evidence="1">The sequence shown here is derived from an EMBL/GenBank/DDBJ whole genome shotgun (WGS) entry which is preliminary data.</text>
</comment>
<evidence type="ECO:0000313" key="1">
    <source>
        <dbReference type="EMBL" id="KAK3236730.1"/>
    </source>
</evidence>
<name>A0AAE0BIQ3_9CHLO</name>
<reference evidence="1 2" key="1">
    <citation type="journal article" date="2015" name="Genome Biol. Evol.">
        <title>Comparative Genomics of a Bacterivorous Green Alga Reveals Evolutionary Causalities and Consequences of Phago-Mixotrophic Mode of Nutrition.</title>
        <authorList>
            <person name="Burns J.A."/>
            <person name="Paasch A."/>
            <person name="Narechania A."/>
            <person name="Kim E."/>
        </authorList>
    </citation>
    <scope>NUCLEOTIDE SEQUENCE [LARGE SCALE GENOMIC DNA]</scope>
    <source>
        <strain evidence="1 2">PLY_AMNH</strain>
    </source>
</reference>
<dbReference type="SUPFAM" id="SSF56219">
    <property type="entry name" value="DNase I-like"/>
    <property type="match status" value="1"/>
</dbReference>
<proteinExistence type="predicted"/>
<keyword evidence="2" id="KW-1185">Reference proteome</keyword>
<evidence type="ECO:0000313" key="2">
    <source>
        <dbReference type="Proteomes" id="UP001190700"/>
    </source>
</evidence>
<protein>
    <recommendedName>
        <fullName evidence="3">Endonuclease/exonuclease/phosphatase domain-containing protein</fullName>
    </recommendedName>
</protein>
<dbReference type="AlphaFoldDB" id="A0AAE0BIQ3"/>
<sequence>PAKQSSIHKVMTCMDHLMRAHGASDSVPEGLPTIVTGDFNSQKRHTLAWKILHGDARGVSGRENWCGVESAECMDVFDAWREDSPSPVDSRGEEIREFHGLRTGSCNGTTWHAWGGTASSVKTAEAMHEQCKHLTLDPIGPKGHERHIDHINFTRSCRPQLRVKSAAVVTHRSCSVSFGGGCECSPMPCECHGFGIWASDHFPVQCDVRLHYGGGGDLNDDAPLEYSNSQVLNSP</sequence>
<accession>A0AAE0BIQ3</accession>
<dbReference type="InterPro" id="IPR036691">
    <property type="entry name" value="Endo/exonu/phosph_ase_sf"/>
</dbReference>
<feature type="non-terminal residue" evidence="1">
    <location>
        <position position="1"/>
    </location>
</feature>
<dbReference type="Gene3D" id="3.60.10.10">
    <property type="entry name" value="Endonuclease/exonuclease/phosphatase"/>
    <property type="match status" value="1"/>
</dbReference>
<gene>
    <name evidence="1" type="ORF">CYMTET_53145</name>
</gene>
<dbReference type="Proteomes" id="UP001190700">
    <property type="component" value="Unassembled WGS sequence"/>
</dbReference>